<proteinExistence type="predicted"/>
<protein>
    <submittedName>
        <fullName evidence="1">Uncharacterized protein</fullName>
    </submittedName>
</protein>
<keyword evidence="2" id="KW-1185">Reference proteome</keyword>
<dbReference type="Proteomes" id="UP000006237">
    <property type="component" value="Unassembled WGS sequence"/>
</dbReference>
<sequence length="62" mass="7025">MAFFTLDFLIVVFSLSSLPFLRCLSSQQSKKDFRLVSEDARFTVAFGLKTVLLSGLDEKECE</sequence>
<comment type="caution">
    <text evidence="1">The sequence shown here is derived from an EMBL/GenBank/DDBJ whole genome shotgun (WGS) entry which is preliminary data.</text>
</comment>
<evidence type="ECO:0000313" key="1">
    <source>
        <dbReference type="EMBL" id="EEI63688.1"/>
    </source>
</evidence>
<organism evidence="1 2">
    <name type="scientific">Corynebacterium glucuronolyticum ATCC 51866</name>
    <dbReference type="NCBI Taxonomy" id="548478"/>
    <lineage>
        <taxon>Bacteria</taxon>
        <taxon>Bacillati</taxon>
        <taxon>Actinomycetota</taxon>
        <taxon>Actinomycetes</taxon>
        <taxon>Mycobacteriales</taxon>
        <taxon>Corynebacteriaceae</taxon>
        <taxon>Corynebacterium</taxon>
    </lineage>
</organism>
<accession>A0ABP2DUR0</accession>
<name>A0ABP2DUR0_9CORY</name>
<gene>
    <name evidence="1" type="ORF">HMPREF0293_0753</name>
</gene>
<dbReference type="EMBL" id="ACHF01000023">
    <property type="protein sequence ID" value="EEI63688.1"/>
    <property type="molecule type" value="Genomic_DNA"/>
</dbReference>
<evidence type="ECO:0000313" key="2">
    <source>
        <dbReference type="Proteomes" id="UP000006237"/>
    </source>
</evidence>
<reference evidence="1 2" key="1">
    <citation type="submission" date="2009-01" db="EMBL/GenBank/DDBJ databases">
        <authorList>
            <person name="Qin X."/>
            <person name="Bachman B."/>
            <person name="Battles P."/>
            <person name="Bell A."/>
            <person name="Bess C."/>
            <person name="Bickham C."/>
            <person name="Chaboub L."/>
            <person name="Chen D."/>
            <person name="Coyle M."/>
            <person name="Deiros D.R."/>
            <person name="Dinh H."/>
            <person name="Forbes L."/>
            <person name="Fowler G."/>
            <person name="Francisco L."/>
            <person name="Fu Q."/>
            <person name="Gubbala S."/>
            <person name="Hale W."/>
            <person name="Han Y."/>
            <person name="Hemphill L."/>
            <person name="Highlander S.K."/>
            <person name="Hirani K."/>
            <person name="Hogues M."/>
            <person name="Jackson L."/>
            <person name="Jakkamsetti A."/>
            <person name="Javaid M."/>
            <person name="Jiang H."/>
            <person name="Korchina V."/>
            <person name="Kovar C."/>
            <person name="Lara F."/>
            <person name="Lee S."/>
            <person name="Mata R."/>
            <person name="Mathew T."/>
            <person name="Moen C."/>
            <person name="Morales K."/>
            <person name="Munidasa M."/>
            <person name="Nazareth L."/>
            <person name="Ngo R."/>
            <person name="Nguyen L."/>
            <person name="Okwuonu G."/>
            <person name="Ongeri F."/>
            <person name="Patil S."/>
            <person name="Petrosino J."/>
            <person name="Pham C."/>
            <person name="Pham P."/>
            <person name="Pu L.-L."/>
            <person name="Puazo M."/>
            <person name="Raj R."/>
            <person name="Reid J."/>
            <person name="Rouhana J."/>
            <person name="Saada N."/>
            <person name="Shang Y."/>
            <person name="Simmons D."/>
            <person name="Thornton R."/>
            <person name="Warren J."/>
            <person name="Weissenberger G."/>
            <person name="Zhang J."/>
            <person name="Zhang L."/>
            <person name="Zhou C."/>
            <person name="Zhu D."/>
            <person name="Muzny D."/>
            <person name="Worley K."/>
            <person name="Gibbs R."/>
        </authorList>
    </citation>
    <scope>NUCLEOTIDE SEQUENCE [LARGE SCALE GENOMIC DNA]</scope>
    <source>
        <strain evidence="1 2">ATCC 51866</strain>
    </source>
</reference>